<dbReference type="InterPro" id="IPR023214">
    <property type="entry name" value="HAD_sf"/>
</dbReference>
<comment type="caution">
    <text evidence="1">The sequence shown here is derived from an EMBL/GenBank/DDBJ whole genome shotgun (WGS) entry which is preliminary data.</text>
</comment>
<dbReference type="RefSeq" id="WP_354507880.1">
    <property type="nucleotide sequence ID" value="NZ_JBEPMO010000004.1"/>
</dbReference>
<dbReference type="InterPro" id="IPR006385">
    <property type="entry name" value="HAD_hydro_SerB1"/>
</dbReference>
<proteinExistence type="predicted"/>
<dbReference type="PANTHER" id="PTHR43344">
    <property type="entry name" value="PHOSPHOSERINE PHOSPHATASE"/>
    <property type="match status" value="1"/>
</dbReference>
<dbReference type="NCBIfam" id="TIGR01488">
    <property type="entry name" value="HAD-SF-IB"/>
    <property type="match status" value="1"/>
</dbReference>
<dbReference type="Pfam" id="PF12710">
    <property type="entry name" value="HAD"/>
    <property type="match status" value="1"/>
</dbReference>
<gene>
    <name evidence="1" type="ORF">ABID46_001101</name>
</gene>
<accession>A0ABV2LSI8</accession>
<dbReference type="InterPro" id="IPR036412">
    <property type="entry name" value="HAD-like_sf"/>
</dbReference>
<organism evidence="1 2">
    <name type="scientific">Moheibacter stercoris</name>
    <dbReference type="NCBI Taxonomy" id="1628251"/>
    <lineage>
        <taxon>Bacteria</taxon>
        <taxon>Pseudomonadati</taxon>
        <taxon>Bacteroidota</taxon>
        <taxon>Flavobacteriia</taxon>
        <taxon>Flavobacteriales</taxon>
        <taxon>Weeksellaceae</taxon>
        <taxon>Moheibacter</taxon>
    </lineage>
</organism>
<reference evidence="1 2" key="1">
    <citation type="submission" date="2024-06" db="EMBL/GenBank/DDBJ databases">
        <title>Genomic Encyclopedia of Type Strains, Phase IV (KMG-IV): sequencing the most valuable type-strain genomes for metagenomic binning, comparative biology and taxonomic classification.</title>
        <authorList>
            <person name="Goeker M."/>
        </authorList>
    </citation>
    <scope>NUCLEOTIDE SEQUENCE [LARGE SCALE GENOMIC DNA]</scope>
    <source>
        <strain evidence="1 2">DSM 29388</strain>
    </source>
</reference>
<keyword evidence="2" id="KW-1185">Reference proteome</keyword>
<keyword evidence="1" id="KW-0378">Hydrolase</keyword>
<dbReference type="GO" id="GO:0016787">
    <property type="term" value="F:hydrolase activity"/>
    <property type="evidence" value="ECO:0007669"/>
    <property type="project" value="UniProtKB-KW"/>
</dbReference>
<dbReference type="SUPFAM" id="SSF56784">
    <property type="entry name" value="HAD-like"/>
    <property type="match status" value="1"/>
</dbReference>
<dbReference type="Gene3D" id="1.20.1440.100">
    <property type="entry name" value="SG protein - dephosphorylation function"/>
    <property type="match status" value="1"/>
</dbReference>
<dbReference type="Gene3D" id="3.40.50.1000">
    <property type="entry name" value="HAD superfamily/HAD-like"/>
    <property type="match status" value="1"/>
</dbReference>
<dbReference type="InterPro" id="IPR050582">
    <property type="entry name" value="HAD-like_SerB"/>
</dbReference>
<dbReference type="EMBL" id="JBEPMO010000004">
    <property type="protein sequence ID" value="MET3731532.1"/>
    <property type="molecule type" value="Genomic_DNA"/>
</dbReference>
<dbReference type="NCBIfam" id="TIGR01490">
    <property type="entry name" value="HAD-SF-IB-hyp1"/>
    <property type="match status" value="1"/>
</dbReference>
<dbReference type="Proteomes" id="UP001549146">
    <property type="component" value="Unassembled WGS sequence"/>
</dbReference>
<evidence type="ECO:0000313" key="1">
    <source>
        <dbReference type="EMBL" id="MET3731532.1"/>
    </source>
</evidence>
<name>A0ABV2LSI8_9FLAO</name>
<sequence length="196" mass="22902">MESKNLYLFDFDGTITHVDTLFDFLKFSFPDQYGKKFLHFTAQFILAKLGLKQKAEVKRRFINSFLLHKNRTELSILAQNYYEARFNVICRKSAIDFIKNIENNHKIYIVSASLDIWLTPFAKHFGAELICTQAEFDKSDTYTGNFATPNCNFEEKKTRILKEIDLASFSKIYAFGDSKGDYAMFSLASQHFRKKF</sequence>
<evidence type="ECO:0000313" key="2">
    <source>
        <dbReference type="Proteomes" id="UP001549146"/>
    </source>
</evidence>
<protein>
    <submittedName>
        <fullName evidence="1">HAD superfamily hydrolase (TIGR01490 family)</fullName>
    </submittedName>
</protein>